<organism evidence="4 5">
    <name type="scientific">Kineosporia babensis</name>
    <dbReference type="NCBI Taxonomy" id="499548"/>
    <lineage>
        <taxon>Bacteria</taxon>
        <taxon>Bacillati</taxon>
        <taxon>Actinomycetota</taxon>
        <taxon>Actinomycetes</taxon>
        <taxon>Kineosporiales</taxon>
        <taxon>Kineosporiaceae</taxon>
        <taxon>Kineosporia</taxon>
    </lineage>
</organism>
<dbReference type="EC" id="1.3.1.106" evidence="4"/>
<evidence type="ECO:0000313" key="4">
    <source>
        <dbReference type="EMBL" id="MCD5310171.1"/>
    </source>
</evidence>
<keyword evidence="3 4" id="KW-0560">Oxidoreductase</keyword>
<protein>
    <submittedName>
        <fullName evidence="4">Cobalt-precorrin-6A reductase</fullName>
        <ecNumber evidence="4">1.3.1.106</ecNumber>
    </submittedName>
</protein>
<evidence type="ECO:0000256" key="3">
    <source>
        <dbReference type="ARBA" id="ARBA00023002"/>
    </source>
</evidence>
<comment type="pathway">
    <text evidence="1">Cofactor biosynthesis; adenosylcobalamin biosynthesis.</text>
</comment>
<dbReference type="GO" id="GO:0009236">
    <property type="term" value="P:cobalamin biosynthetic process"/>
    <property type="evidence" value="ECO:0007669"/>
    <property type="project" value="UniProtKB-KW"/>
</dbReference>
<dbReference type="NCBIfam" id="TIGR00715">
    <property type="entry name" value="precor6x_red"/>
    <property type="match status" value="1"/>
</dbReference>
<dbReference type="PROSITE" id="PS51014">
    <property type="entry name" value="COBK_CBIJ"/>
    <property type="match status" value="1"/>
</dbReference>
<keyword evidence="2" id="KW-0169">Cobalamin biosynthesis</keyword>
<dbReference type="GO" id="GO:0016994">
    <property type="term" value="F:precorrin-6A reductase activity"/>
    <property type="evidence" value="ECO:0007669"/>
    <property type="project" value="InterPro"/>
</dbReference>
<evidence type="ECO:0000256" key="2">
    <source>
        <dbReference type="ARBA" id="ARBA00022573"/>
    </source>
</evidence>
<dbReference type="NCBIfam" id="NF005968">
    <property type="entry name" value="PRK08057.1-2"/>
    <property type="match status" value="1"/>
</dbReference>
<accession>A0A9X1NAD6</accession>
<sequence>MKVLVLGGTGEGRTLAAELVTLGLTVISSLAGRVSSPRLPAGEVRIGGFGGAAGLAEFLAREEISAVVDATHPFAAGMTANAAQACAGTVPLLILRRPAWVPEPGDKWTLVPDIPSAAAILSETSPDTVVLLTTGRQETAAFAPLPQSFILRAVETPDGPLPKRCEVILDRGPFTLEGERELFASRNVQKLVTKNSGGPMTAAKLTAARERGIEVIMVERPPLPLGVPSVTGIDAARSWLEHFR</sequence>
<dbReference type="AlphaFoldDB" id="A0A9X1NAD6"/>
<proteinExistence type="predicted"/>
<dbReference type="EMBL" id="JAJOMB010000002">
    <property type="protein sequence ID" value="MCD5310171.1"/>
    <property type="molecule type" value="Genomic_DNA"/>
</dbReference>
<dbReference type="InterPro" id="IPR003723">
    <property type="entry name" value="Precorrin-6x_reduct"/>
</dbReference>
<keyword evidence="5" id="KW-1185">Reference proteome</keyword>
<evidence type="ECO:0000256" key="1">
    <source>
        <dbReference type="ARBA" id="ARBA00004953"/>
    </source>
</evidence>
<dbReference type="RefSeq" id="WP_231439099.1">
    <property type="nucleotide sequence ID" value="NZ_JAJOMB010000002.1"/>
</dbReference>
<evidence type="ECO:0000313" key="5">
    <source>
        <dbReference type="Proteomes" id="UP001138997"/>
    </source>
</evidence>
<dbReference type="PANTHER" id="PTHR36925:SF1">
    <property type="entry name" value="COBALT-PRECORRIN-6A REDUCTASE"/>
    <property type="match status" value="1"/>
</dbReference>
<comment type="caution">
    <text evidence="4">The sequence shown here is derived from an EMBL/GenBank/DDBJ whole genome shotgun (WGS) entry which is preliminary data.</text>
</comment>
<reference evidence="4" key="1">
    <citation type="submission" date="2021-11" db="EMBL/GenBank/DDBJ databases">
        <title>Streptomyces corallinus and Kineosporia corallina sp. nov., two new coral-derived marine actinobacteria.</title>
        <authorList>
            <person name="Buangrab K."/>
            <person name="Sutthacheep M."/>
            <person name="Yeemin T."/>
            <person name="Harunari E."/>
            <person name="Igarashi Y."/>
            <person name="Sripreechasak P."/>
            <person name="Kanchanasin P."/>
            <person name="Tanasupawat S."/>
            <person name="Phongsopitanun W."/>
        </authorList>
    </citation>
    <scope>NUCLEOTIDE SEQUENCE</scope>
    <source>
        <strain evidence="4">JCM 31032</strain>
    </source>
</reference>
<dbReference type="PANTHER" id="PTHR36925">
    <property type="entry name" value="COBALT-PRECORRIN-6A REDUCTASE"/>
    <property type="match status" value="1"/>
</dbReference>
<dbReference type="Pfam" id="PF02571">
    <property type="entry name" value="CbiJ"/>
    <property type="match status" value="1"/>
</dbReference>
<dbReference type="Proteomes" id="UP001138997">
    <property type="component" value="Unassembled WGS sequence"/>
</dbReference>
<gene>
    <name evidence="4" type="ORF">LR394_04635</name>
</gene>
<name>A0A9X1NAD6_9ACTN</name>